<dbReference type="Proteomes" id="UP000001357">
    <property type="component" value="Unassembled WGS sequence"/>
</dbReference>
<gene>
    <name evidence="10" type="ORF">MONBRDRAFT_13826</name>
</gene>
<dbReference type="InterPro" id="IPR000195">
    <property type="entry name" value="Rab-GAP-TBC_dom"/>
</dbReference>
<dbReference type="GO" id="GO:0005737">
    <property type="term" value="C:cytoplasm"/>
    <property type="evidence" value="ECO:0000318"/>
    <property type="project" value="GO_Central"/>
</dbReference>
<sequence length="419" mass="47466">MLLTVEASAEPVVVLHRSQDKDLTCGSSSGWDHRADDYHELMAESEIDLEHLQSFCRGGVPEIKGARSLCWKVLLFYLPSNKAIWDEHLQRSRDQYQDFIEEFINGSSVSGAMAGSLSATAHAPHLLTALGRDDFFHDNEVLTQINKDVRRLNPDFSFFQQPTGRPRPSREPLSHRVQQAVLESATIVTNRDGLQTIKRCVRSLSSAGPNDMMVEPASGDERHWEVIERILFIYAKLNPGIKYVQGMNEILGPIYFCFAMDPDLTWSQHAEADAFFCFTNLMSEIRDVFIKTLDDSETGIGALMARLEVLLAEHRPDLAESLQNMSLKPQFYAFRWLTLLLSQEFKLPDLMRLWDTLFASSSRLDTLLHVCIAMLELCGDIILAEDFAACVKTLQNYPSDIDVTTILYNAERLRTEVGL</sequence>
<dbReference type="eggNOG" id="KOG4567">
    <property type="taxonomic scope" value="Eukaryota"/>
</dbReference>
<dbReference type="GO" id="GO:0005096">
    <property type="term" value="F:GTPase activator activity"/>
    <property type="evidence" value="ECO:0000318"/>
    <property type="project" value="GO_Central"/>
</dbReference>
<dbReference type="GO" id="GO:0006886">
    <property type="term" value="P:intracellular protein transport"/>
    <property type="evidence" value="ECO:0000318"/>
    <property type="project" value="GO_Central"/>
</dbReference>
<feature type="domain" description="Rab-GAP TBC" evidence="9">
    <location>
        <begin position="61"/>
        <end position="361"/>
    </location>
</feature>
<dbReference type="InParanoid" id="A9UQ07"/>
<dbReference type="FunCoup" id="A9UQ07">
    <property type="interactions" value="858"/>
</dbReference>
<dbReference type="PROSITE" id="PS50086">
    <property type="entry name" value="TBC_RABGAP"/>
    <property type="match status" value="1"/>
</dbReference>
<dbReference type="RefSeq" id="XP_001742727.1">
    <property type="nucleotide sequence ID" value="XM_001742675.1"/>
</dbReference>
<dbReference type="KEGG" id="mbr:MONBRDRAFT_13826"/>
<name>A9UQ07_MONBE</name>
<evidence type="ECO:0000256" key="2">
    <source>
        <dbReference type="ARBA" id="ARBA00004496"/>
    </source>
</evidence>
<dbReference type="GO" id="GO:0016020">
    <property type="term" value="C:membrane"/>
    <property type="evidence" value="ECO:0007669"/>
    <property type="project" value="UniProtKB-SubCell"/>
</dbReference>
<dbReference type="InterPro" id="IPR035969">
    <property type="entry name" value="Rab-GAP_TBC_sf"/>
</dbReference>
<evidence type="ECO:0000256" key="7">
    <source>
        <dbReference type="ARBA" id="ARBA00064536"/>
    </source>
</evidence>
<dbReference type="Pfam" id="PF00566">
    <property type="entry name" value="RabGAP-TBC"/>
    <property type="match status" value="1"/>
</dbReference>
<keyword evidence="3" id="KW-0343">GTPase activation</keyword>
<dbReference type="FunFam" id="1.10.472.80:FF:000009">
    <property type="entry name" value="TBC1 domain family member 13"/>
    <property type="match status" value="1"/>
</dbReference>
<dbReference type="PANTHER" id="PTHR22957">
    <property type="entry name" value="TBC1 DOMAIN FAMILY MEMBER GTPASE-ACTIVATING PROTEIN"/>
    <property type="match status" value="1"/>
</dbReference>
<reference evidence="10 11" key="1">
    <citation type="journal article" date="2008" name="Nature">
        <title>The genome of the choanoflagellate Monosiga brevicollis and the origin of metazoans.</title>
        <authorList>
            <consortium name="JGI Sequencing"/>
            <person name="King N."/>
            <person name="Westbrook M.J."/>
            <person name="Young S.L."/>
            <person name="Kuo A."/>
            <person name="Abedin M."/>
            <person name="Chapman J."/>
            <person name="Fairclough S."/>
            <person name="Hellsten U."/>
            <person name="Isogai Y."/>
            <person name="Letunic I."/>
            <person name="Marr M."/>
            <person name="Pincus D."/>
            <person name="Putnam N."/>
            <person name="Rokas A."/>
            <person name="Wright K.J."/>
            <person name="Zuzow R."/>
            <person name="Dirks W."/>
            <person name="Good M."/>
            <person name="Goodstein D."/>
            <person name="Lemons D."/>
            <person name="Li W."/>
            <person name="Lyons J.B."/>
            <person name="Morris A."/>
            <person name="Nichols S."/>
            <person name="Richter D.J."/>
            <person name="Salamov A."/>
            <person name="Bork P."/>
            <person name="Lim W.A."/>
            <person name="Manning G."/>
            <person name="Miller W.T."/>
            <person name="McGinnis W."/>
            <person name="Shapiro H."/>
            <person name="Tjian R."/>
            <person name="Grigoriev I.V."/>
            <person name="Rokhsar D."/>
        </authorList>
    </citation>
    <scope>NUCLEOTIDE SEQUENCE [LARGE SCALE GENOMIC DNA]</scope>
    <source>
        <strain evidence="11">MX1 / ATCC 50154</strain>
    </source>
</reference>
<comment type="subcellular location">
    <subcellularLocation>
        <location evidence="2">Cytoplasm</location>
    </subcellularLocation>
    <subcellularLocation>
        <location evidence="1">Membrane</location>
    </subcellularLocation>
</comment>
<keyword evidence="4" id="KW-0963">Cytoplasm</keyword>
<dbReference type="OMA" id="NKESMRN"/>
<accession>A9UQ07</accession>
<evidence type="ECO:0000313" key="11">
    <source>
        <dbReference type="Proteomes" id="UP000001357"/>
    </source>
</evidence>
<keyword evidence="5" id="KW-0472">Membrane</keyword>
<dbReference type="GeneID" id="5887567"/>
<evidence type="ECO:0000256" key="5">
    <source>
        <dbReference type="ARBA" id="ARBA00023136"/>
    </source>
</evidence>
<dbReference type="PANTHER" id="PTHR22957:SF27">
    <property type="entry name" value="TBC1 DOMAIN FAMILY MEMBER 13"/>
    <property type="match status" value="1"/>
</dbReference>
<dbReference type="Gene3D" id="1.10.472.80">
    <property type="entry name" value="Ypt/Rab-GAP domain of gyp1p, domain 3"/>
    <property type="match status" value="1"/>
</dbReference>
<proteinExistence type="predicted"/>
<comment type="function">
    <text evidence="6">Acts as a GTPase-activating protein for RAB35. Together with RAB35 may be involved in regulation of insulin-induced glucose transporter SLC2A4/GLUT4 translocation to the plasma membrane in adipocytes.</text>
</comment>
<comment type="subunit">
    <text evidence="7">Interacts with RAB1A and RAB10; in a GTP-dependent manner.</text>
</comment>
<evidence type="ECO:0000256" key="3">
    <source>
        <dbReference type="ARBA" id="ARBA00022468"/>
    </source>
</evidence>
<evidence type="ECO:0000256" key="1">
    <source>
        <dbReference type="ARBA" id="ARBA00004370"/>
    </source>
</evidence>
<evidence type="ECO:0000256" key="6">
    <source>
        <dbReference type="ARBA" id="ARBA00059763"/>
    </source>
</evidence>
<dbReference type="FunFam" id="1.10.8.270:FF:000019">
    <property type="entry name" value="TBC1 domain family member 13"/>
    <property type="match status" value="1"/>
</dbReference>
<dbReference type="SUPFAM" id="SSF47923">
    <property type="entry name" value="Ypt/Rab-GAP domain of gyp1p"/>
    <property type="match status" value="2"/>
</dbReference>
<dbReference type="AlphaFoldDB" id="A9UQ07"/>
<dbReference type="EMBL" id="CH991543">
    <property type="protein sequence ID" value="EDQ92965.1"/>
    <property type="molecule type" value="Genomic_DNA"/>
</dbReference>
<evidence type="ECO:0000256" key="8">
    <source>
        <dbReference type="ARBA" id="ARBA00067477"/>
    </source>
</evidence>
<dbReference type="SMART" id="SM00164">
    <property type="entry name" value="TBC"/>
    <property type="match status" value="1"/>
</dbReference>
<evidence type="ECO:0000256" key="4">
    <source>
        <dbReference type="ARBA" id="ARBA00022490"/>
    </source>
</evidence>
<dbReference type="Gene3D" id="1.10.10.750">
    <property type="entry name" value="Ypt/Rab-GAP domain of gyp1p, domain 1"/>
    <property type="match status" value="1"/>
</dbReference>
<dbReference type="STRING" id="81824.A9UQ07"/>
<evidence type="ECO:0000259" key="9">
    <source>
        <dbReference type="PROSITE" id="PS50086"/>
    </source>
</evidence>
<evidence type="ECO:0000313" key="10">
    <source>
        <dbReference type="EMBL" id="EDQ92965.1"/>
    </source>
</evidence>
<organism evidence="10 11">
    <name type="scientific">Monosiga brevicollis</name>
    <name type="common">Choanoflagellate</name>
    <dbReference type="NCBI Taxonomy" id="81824"/>
    <lineage>
        <taxon>Eukaryota</taxon>
        <taxon>Choanoflagellata</taxon>
        <taxon>Craspedida</taxon>
        <taxon>Salpingoecidae</taxon>
        <taxon>Monosiga</taxon>
    </lineage>
</organism>
<protein>
    <recommendedName>
        <fullName evidence="8">TBC1 domain family member 13</fullName>
    </recommendedName>
</protein>
<dbReference type="Gene3D" id="1.10.8.270">
    <property type="entry name" value="putative rabgap domain of human tbc1 domain family member 14 like domains"/>
    <property type="match status" value="1"/>
</dbReference>
<keyword evidence="11" id="KW-1185">Reference proteome</keyword>